<keyword evidence="1" id="KW-0472">Membrane</keyword>
<feature type="transmembrane region" description="Helical" evidence="1">
    <location>
        <begin position="54"/>
        <end position="76"/>
    </location>
</feature>
<reference evidence="2 3" key="1">
    <citation type="submission" date="2016-11" db="EMBL/GenBank/DDBJ databases">
        <authorList>
            <person name="Jaros S."/>
            <person name="Januszkiewicz K."/>
            <person name="Wedrychowicz H."/>
        </authorList>
    </citation>
    <scope>NUCLEOTIDE SEQUENCE [LARGE SCALE GENOMIC DNA]</scope>
    <source>
        <strain evidence="2 3">KHT3</strain>
    </source>
</reference>
<proteinExistence type="predicted"/>
<keyword evidence="1" id="KW-1133">Transmembrane helix</keyword>
<name>A0A1M6RDH0_XYLRU</name>
<dbReference type="OrthoDB" id="1082916at2"/>
<organism evidence="2 3">
    <name type="scientific">Xylanibacter ruminicola</name>
    <name type="common">Prevotella ruminicola</name>
    <dbReference type="NCBI Taxonomy" id="839"/>
    <lineage>
        <taxon>Bacteria</taxon>
        <taxon>Pseudomonadati</taxon>
        <taxon>Bacteroidota</taxon>
        <taxon>Bacteroidia</taxon>
        <taxon>Bacteroidales</taxon>
        <taxon>Prevotellaceae</taxon>
        <taxon>Xylanibacter</taxon>
    </lineage>
</organism>
<keyword evidence="1" id="KW-0812">Transmembrane</keyword>
<feature type="transmembrane region" description="Helical" evidence="1">
    <location>
        <begin position="96"/>
        <end position="114"/>
    </location>
</feature>
<evidence type="ECO:0000256" key="1">
    <source>
        <dbReference type="SAM" id="Phobius"/>
    </source>
</evidence>
<dbReference type="Proteomes" id="UP000184130">
    <property type="component" value="Unassembled WGS sequence"/>
</dbReference>
<evidence type="ECO:0000313" key="2">
    <source>
        <dbReference type="EMBL" id="SHK30492.1"/>
    </source>
</evidence>
<gene>
    <name evidence="2" type="ORF">SAMN05216463_101215</name>
</gene>
<accession>A0A1M6RDH0</accession>
<sequence>MNNFISPAIADVMLGLMYLAIAAAILTTAFSVWHGLRFRRKGDDVVNGVPAGKIGWIVAIGFVICLVLTFAMASTTPIMTNGQLLTDTFWLRVADMFIYTSIILIIGCFVSAIVSRFRS</sequence>
<dbReference type="RefSeq" id="WP_073203965.1">
    <property type="nucleotide sequence ID" value="NZ_FRBD01000001.1"/>
</dbReference>
<dbReference type="AlphaFoldDB" id="A0A1M6RDH0"/>
<feature type="transmembrane region" description="Helical" evidence="1">
    <location>
        <begin position="12"/>
        <end position="33"/>
    </location>
</feature>
<evidence type="ECO:0000313" key="3">
    <source>
        <dbReference type="Proteomes" id="UP000184130"/>
    </source>
</evidence>
<protein>
    <submittedName>
        <fullName evidence="2">Uncharacterized protein</fullName>
    </submittedName>
</protein>
<dbReference type="EMBL" id="FRBD01000001">
    <property type="protein sequence ID" value="SHK30492.1"/>
    <property type="molecule type" value="Genomic_DNA"/>
</dbReference>